<dbReference type="SMART" id="SM00530">
    <property type="entry name" value="HTH_XRE"/>
    <property type="match status" value="1"/>
</dbReference>
<reference evidence="3 4" key="1">
    <citation type="journal article" date="2021" name="Microbiol. Spectr.">
        <title>A Single Bacterium Capable of Oxidation and Reduction of Iron at Circumneutral pH.</title>
        <authorList>
            <person name="Kato S."/>
            <person name="Ohkuma M."/>
        </authorList>
    </citation>
    <scope>NUCLEOTIDE SEQUENCE [LARGE SCALE GENOMIC DNA]</scope>
    <source>
        <strain evidence="3 4">MIZ03</strain>
    </source>
</reference>
<dbReference type="EMBL" id="AP024238">
    <property type="protein sequence ID" value="BCO28379.1"/>
    <property type="molecule type" value="Genomic_DNA"/>
</dbReference>
<protein>
    <recommendedName>
        <fullName evidence="2">HTH cro/C1-type domain-containing protein</fullName>
    </recommendedName>
</protein>
<name>A0ABN6D8M0_9BURK</name>
<proteinExistence type="predicted"/>
<dbReference type="Gene3D" id="1.10.260.40">
    <property type="entry name" value="lambda repressor-like DNA-binding domains"/>
    <property type="match status" value="1"/>
</dbReference>
<keyword evidence="4" id="KW-1185">Reference proteome</keyword>
<sequence length="89" mass="9908">MNQIVSSFGTTVRQLREQQGWSQELLAERSDLNRSYIGELERGQAIPSLLTLKKLSLAFGVSLSHLLSHAERIAQTRTLRGIELTAIAC</sequence>
<dbReference type="PANTHER" id="PTHR46797:SF1">
    <property type="entry name" value="METHYLPHOSPHONATE SYNTHASE"/>
    <property type="match status" value="1"/>
</dbReference>
<keyword evidence="1" id="KW-0238">DNA-binding</keyword>
<feature type="domain" description="HTH cro/C1-type" evidence="2">
    <location>
        <begin position="12"/>
        <end position="66"/>
    </location>
</feature>
<gene>
    <name evidence="3" type="ORF">MIZ03_3279</name>
</gene>
<dbReference type="InterPro" id="IPR050807">
    <property type="entry name" value="TransReg_Diox_bact_type"/>
</dbReference>
<evidence type="ECO:0000313" key="3">
    <source>
        <dbReference type="EMBL" id="BCO28379.1"/>
    </source>
</evidence>
<organism evidence="3 4">
    <name type="scientific">Rhodoferax lithotrophicus</name>
    <dbReference type="NCBI Taxonomy" id="2798804"/>
    <lineage>
        <taxon>Bacteria</taxon>
        <taxon>Pseudomonadati</taxon>
        <taxon>Pseudomonadota</taxon>
        <taxon>Betaproteobacteria</taxon>
        <taxon>Burkholderiales</taxon>
        <taxon>Comamonadaceae</taxon>
        <taxon>Rhodoferax</taxon>
    </lineage>
</organism>
<dbReference type="CDD" id="cd00093">
    <property type="entry name" value="HTH_XRE"/>
    <property type="match status" value="1"/>
</dbReference>
<accession>A0ABN6D8M0</accession>
<dbReference type="InterPro" id="IPR001387">
    <property type="entry name" value="Cro/C1-type_HTH"/>
</dbReference>
<dbReference type="SUPFAM" id="SSF47413">
    <property type="entry name" value="lambda repressor-like DNA-binding domains"/>
    <property type="match status" value="1"/>
</dbReference>
<dbReference type="RefSeq" id="WP_223904341.1">
    <property type="nucleotide sequence ID" value="NZ_AP024238.1"/>
</dbReference>
<evidence type="ECO:0000313" key="4">
    <source>
        <dbReference type="Proteomes" id="UP000824366"/>
    </source>
</evidence>
<evidence type="ECO:0000259" key="2">
    <source>
        <dbReference type="PROSITE" id="PS50943"/>
    </source>
</evidence>
<dbReference type="PROSITE" id="PS50943">
    <property type="entry name" value="HTH_CROC1"/>
    <property type="match status" value="1"/>
</dbReference>
<dbReference type="Proteomes" id="UP000824366">
    <property type="component" value="Chromosome"/>
</dbReference>
<dbReference type="Pfam" id="PF01381">
    <property type="entry name" value="HTH_3"/>
    <property type="match status" value="1"/>
</dbReference>
<dbReference type="PANTHER" id="PTHR46797">
    <property type="entry name" value="HTH-TYPE TRANSCRIPTIONAL REGULATOR"/>
    <property type="match status" value="1"/>
</dbReference>
<evidence type="ECO:0000256" key="1">
    <source>
        <dbReference type="ARBA" id="ARBA00023125"/>
    </source>
</evidence>
<dbReference type="InterPro" id="IPR010982">
    <property type="entry name" value="Lambda_DNA-bd_dom_sf"/>
</dbReference>